<keyword evidence="4" id="KW-1185">Reference proteome</keyword>
<evidence type="ECO:0000256" key="1">
    <source>
        <dbReference type="SAM" id="Coils"/>
    </source>
</evidence>
<evidence type="ECO:0000313" key="4">
    <source>
        <dbReference type="Proteomes" id="UP000249696"/>
    </source>
</evidence>
<keyword evidence="1" id="KW-0175">Coiled coil</keyword>
<dbReference type="EMBL" id="QLLN01000010">
    <property type="protein sequence ID" value="RAJ06125.1"/>
    <property type="molecule type" value="Genomic_DNA"/>
</dbReference>
<evidence type="ECO:0000313" key="3">
    <source>
        <dbReference type="EMBL" id="RAJ06125.1"/>
    </source>
</evidence>
<accession>A0A327QQG0</accession>
<protein>
    <recommendedName>
        <fullName evidence="2">C4-type zinc ribbon domain-containing protein</fullName>
    </recommendedName>
</protein>
<feature type="domain" description="C4-type zinc ribbon" evidence="2">
    <location>
        <begin position="208"/>
        <end position="239"/>
    </location>
</feature>
<dbReference type="InterPro" id="IPR052376">
    <property type="entry name" value="Oxidative_Scav/Glycosyltrans"/>
</dbReference>
<evidence type="ECO:0000259" key="2">
    <source>
        <dbReference type="Pfam" id="PF02591"/>
    </source>
</evidence>
<name>A0A327QQG0_9FLAO</name>
<dbReference type="InterPro" id="IPR003743">
    <property type="entry name" value="Zf-RING_7"/>
</dbReference>
<comment type="caution">
    <text evidence="3">The sequence shown here is derived from an EMBL/GenBank/DDBJ whole genome shotgun (WGS) entry which is preliminary data.</text>
</comment>
<dbReference type="Gene3D" id="1.10.287.1490">
    <property type="match status" value="1"/>
</dbReference>
<dbReference type="PANTHER" id="PTHR39082:SF1">
    <property type="entry name" value="SCAVENGER RECEPTOR CLASS A MEMBER 3"/>
    <property type="match status" value="1"/>
</dbReference>
<dbReference type="OrthoDB" id="9795058at2"/>
<dbReference type="AlphaFoldDB" id="A0A327QQG0"/>
<gene>
    <name evidence="3" type="ORF">LV92_04051</name>
</gene>
<dbReference type="PANTHER" id="PTHR39082">
    <property type="entry name" value="PHOSPHOLIPASE C-BETA-2-RELATED"/>
    <property type="match status" value="1"/>
</dbReference>
<dbReference type="RefSeq" id="WP_111625383.1">
    <property type="nucleotide sequence ID" value="NZ_QLLN01000010.1"/>
</dbReference>
<dbReference type="Proteomes" id="UP000249696">
    <property type="component" value="Unassembled WGS sequence"/>
</dbReference>
<feature type="coiled-coil region" evidence="1">
    <location>
        <begin position="40"/>
        <end position="178"/>
    </location>
</feature>
<proteinExistence type="predicted"/>
<sequence>MATKTETTVEEKLRALYDLQLIDSRVDEIRNVRGELPLEVEDLEDEVLGLKTRMDKLKTDVETINYEIGAKKNLIDEAKVLIKKYAEQQKNVRNSREFNSLTKEVEFQELEIQLADKNIKEFKAQIEQKKEVIAGTKERLTERELHLKHKKSELNAILAETEKEEKALLKKSEEYQSQIEERLVKAYNRIRNNVKNGLAVVPIERGASGGSFFTIPPQVQVEIASRKKIISDEHSGRILVDPVLAEEEQEKMQKLFSKL</sequence>
<reference evidence="3 4" key="1">
    <citation type="submission" date="2018-06" db="EMBL/GenBank/DDBJ databases">
        <title>Genomic Encyclopedia of Archaeal and Bacterial Type Strains, Phase II (KMG-II): from individual species to whole genera.</title>
        <authorList>
            <person name="Goeker M."/>
        </authorList>
    </citation>
    <scope>NUCLEOTIDE SEQUENCE [LARGE SCALE GENOMIC DNA]</scope>
    <source>
        <strain evidence="3 4">DSM 23522</strain>
    </source>
</reference>
<dbReference type="Pfam" id="PF02591">
    <property type="entry name" value="Zn_ribbon_9"/>
    <property type="match status" value="1"/>
</dbReference>
<organism evidence="3 4">
    <name type="scientific">Arenibacter echinorum</name>
    <dbReference type="NCBI Taxonomy" id="440515"/>
    <lineage>
        <taxon>Bacteria</taxon>
        <taxon>Pseudomonadati</taxon>
        <taxon>Bacteroidota</taxon>
        <taxon>Flavobacteriia</taxon>
        <taxon>Flavobacteriales</taxon>
        <taxon>Flavobacteriaceae</taxon>
        <taxon>Arenibacter</taxon>
    </lineage>
</organism>